<gene>
    <name evidence="1" type="ORF">GC250_11480</name>
</gene>
<dbReference type="RefSeq" id="WP_054838838.1">
    <property type="nucleotide sequence ID" value="NZ_BBBY01000020.1"/>
</dbReference>
<dbReference type="Proteomes" id="UP000470772">
    <property type="component" value="Unassembled WGS sequence"/>
</dbReference>
<organism evidence="1 2">
    <name type="scientific">Sulfuracidifex metallicus DSM 6482 = JCM 9184</name>
    <dbReference type="NCBI Taxonomy" id="523847"/>
    <lineage>
        <taxon>Archaea</taxon>
        <taxon>Thermoproteota</taxon>
        <taxon>Thermoprotei</taxon>
        <taxon>Sulfolobales</taxon>
        <taxon>Sulfolobaceae</taxon>
        <taxon>Sulfuracidifex</taxon>
    </lineage>
</organism>
<reference evidence="1 2" key="1">
    <citation type="submission" date="2019-10" db="EMBL/GenBank/DDBJ databases">
        <title>Sequencing and Assembly of Multiple Reported Metal-Biooxidizing Members of the Extremely Thermoacidophilic Archaeal Family Sulfolobaceae.</title>
        <authorList>
            <person name="Counts J.A."/>
            <person name="Kelly R.M."/>
        </authorList>
    </citation>
    <scope>NUCLEOTIDE SEQUENCE [LARGE SCALE GENOMIC DNA]</scope>
    <source>
        <strain evidence="1 2">DSM 6482</strain>
    </source>
</reference>
<dbReference type="AlphaFoldDB" id="A0A6A9QL55"/>
<keyword evidence="2" id="KW-1185">Reference proteome</keyword>
<proteinExistence type="predicted"/>
<evidence type="ECO:0000313" key="2">
    <source>
        <dbReference type="Proteomes" id="UP000470772"/>
    </source>
</evidence>
<evidence type="ECO:0000313" key="1">
    <source>
        <dbReference type="EMBL" id="MUN30037.1"/>
    </source>
</evidence>
<protein>
    <submittedName>
        <fullName evidence="1">Uncharacterized protein</fullName>
    </submittedName>
</protein>
<sequence>MKETNSIPNVLDMVKSNEIPTEIRSPDATLLMEPYSPLENNPLIINRKVWRLLPNYMPVSSDIQNNLHVAKVNSTRETIEIKDSEAVSMMAYVRLVHPGATVEEVIRSELERTESETGKFKDDDELGAYTMYLYITLALVISKGLLSLER</sequence>
<dbReference type="EMBL" id="WGGD01000005">
    <property type="protein sequence ID" value="MUN30037.1"/>
    <property type="molecule type" value="Genomic_DNA"/>
</dbReference>
<name>A0A6A9QL55_SULME</name>
<dbReference type="OrthoDB" id="43226at2157"/>
<accession>A0A6A9QL55</accession>
<comment type="caution">
    <text evidence="1">The sequence shown here is derived from an EMBL/GenBank/DDBJ whole genome shotgun (WGS) entry which is preliminary data.</text>
</comment>